<gene>
    <name evidence="3" type="ORF">AQUCO_00800090v1</name>
    <name evidence="2" type="ORF">AQUCO_12600002v1</name>
</gene>
<reference evidence="3 4" key="1">
    <citation type="submission" date="2017-09" db="EMBL/GenBank/DDBJ databases">
        <title>WGS assembly of Aquilegia coerulea Goldsmith.</title>
        <authorList>
            <person name="Hodges S."/>
            <person name="Kramer E."/>
            <person name="Nordborg M."/>
            <person name="Tomkins J."/>
            <person name="Borevitz J."/>
            <person name="Derieg N."/>
            <person name="Yan J."/>
            <person name="Mihaltcheva S."/>
            <person name="Hayes R.D."/>
            <person name="Rokhsar D."/>
        </authorList>
    </citation>
    <scope>NUCLEOTIDE SEQUENCE [LARGE SCALE GENOMIC DNA]</scope>
    <source>
        <strain evidence="4">cv. Goldsmith</strain>
    </source>
</reference>
<keyword evidence="4" id="KW-1185">Reference proteome</keyword>
<dbReference type="AlphaFoldDB" id="A0A2G5EH98"/>
<dbReference type="EMBL" id="KZ305025">
    <property type="protein sequence ID" value="PIA55113.1"/>
    <property type="molecule type" value="Genomic_DNA"/>
</dbReference>
<name>A0A2G5EH98_AQUCA</name>
<dbReference type="PANTHER" id="PTHR36490:SF1">
    <property type="entry name" value="STRESS ENHANCED PROTEIN 2, CHLOROPLASTIC"/>
    <property type="match status" value="1"/>
</dbReference>
<dbReference type="GO" id="GO:0071486">
    <property type="term" value="P:cellular response to high light intensity"/>
    <property type="evidence" value="ECO:0007669"/>
    <property type="project" value="InterPro"/>
</dbReference>
<proteinExistence type="predicted"/>
<evidence type="ECO:0000256" key="1">
    <source>
        <dbReference type="SAM" id="Phobius"/>
    </source>
</evidence>
<dbReference type="FunCoup" id="A0A2G5EH98">
    <property type="interactions" value="176"/>
</dbReference>
<organism evidence="3 4">
    <name type="scientific">Aquilegia coerulea</name>
    <name type="common">Rocky mountain columbine</name>
    <dbReference type="NCBI Taxonomy" id="218851"/>
    <lineage>
        <taxon>Eukaryota</taxon>
        <taxon>Viridiplantae</taxon>
        <taxon>Streptophyta</taxon>
        <taxon>Embryophyta</taxon>
        <taxon>Tracheophyta</taxon>
        <taxon>Spermatophyta</taxon>
        <taxon>Magnoliopsida</taxon>
        <taxon>Ranunculales</taxon>
        <taxon>Ranunculaceae</taxon>
        <taxon>Thalictroideae</taxon>
        <taxon>Aquilegia</taxon>
    </lineage>
</organism>
<keyword evidence="1" id="KW-0472">Membrane</keyword>
<dbReference type="STRING" id="218851.A0A2G5EH98"/>
<feature type="transmembrane region" description="Helical" evidence="1">
    <location>
        <begin position="106"/>
        <end position="126"/>
    </location>
</feature>
<dbReference type="Proteomes" id="UP000230069">
    <property type="component" value="Unassembled WGS sequence"/>
</dbReference>
<dbReference type="EMBL" id="KZ305142">
    <property type="protein sequence ID" value="PIA25078.1"/>
    <property type="molecule type" value="Genomic_DNA"/>
</dbReference>
<sequence>MAAASTVTRAIFCESQTQKSINSKKELVVRKLISVDSSSWNDSGRIVLQPRVCTLRSFSSDRPGLVKTRGDVDDVAGIRVSSSSSFFASLSEYIENSRKTQDYEIISGRFAMVVFAATVTMEIVTGNSIFKKMDFQEIAKVAGVCLGAIICSATFAWLSSAQTKVGRIFIINCNTFIDSLIDNLIDGLFFENDLWSDME</sequence>
<feature type="transmembrane region" description="Helical" evidence="1">
    <location>
        <begin position="138"/>
        <end position="158"/>
    </location>
</feature>
<keyword evidence="1" id="KW-0812">Transmembrane</keyword>
<accession>A0A2G5EH98</accession>
<dbReference type="OrthoDB" id="1937750at2759"/>
<protein>
    <submittedName>
        <fullName evidence="3">Uncharacterized protein</fullName>
    </submittedName>
</protein>
<dbReference type="InterPro" id="IPR044971">
    <property type="entry name" value="SEP2"/>
</dbReference>
<evidence type="ECO:0000313" key="4">
    <source>
        <dbReference type="Proteomes" id="UP000230069"/>
    </source>
</evidence>
<dbReference type="SUPFAM" id="SSF103511">
    <property type="entry name" value="Chlorophyll a-b binding protein"/>
    <property type="match status" value="1"/>
</dbReference>
<keyword evidence="1" id="KW-1133">Transmembrane helix</keyword>
<dbReference type="PANTHER" id="PTHR36490">
    <property type="entry name" value="STRESS ENHANCED PROTEIN 2, CHLOROPLASTIC"/>
    <property type="match status" value="1"/>
</dbReference>
<evidence type="ECO:0000313" key="2">
    <source>
        <dbReference type="EMBL" id="PIA25078.1"/>
    </source>
</evidence>
<evidence type="ECO:0000313" key="3">
    <source>
        <dbReference type="EMBL" id="PIA55113.1"/>
    </source>
</evidence>